<proteinExistence type="predicted"/>
<keyword evidence="2" id="KW-1185">Reference proteome</keyword>
<dbReference type="EMBL" id="ANFM02000002">
    <property type="protein sequence ID" value="EOD81666.1"/>
    <property type="molecule type" value="Genomic_DNA"/>
</dbReference>
<protein>
    <submittedName>
        <fullName evidence="1">Uncharacterized protein</fullName>
    </submittedName>
</protein>
<evidence type="ECO:0000313" key="2">
    <source>
        <dbReference type="Proteomes" id="UP000011223"/>
    </source>
</evidence>
<organism evidence="1 2">
    <name type="scientific">Grimontia indica</name>
    <dbReference type="NCBI Taxonomy" id="1056512"/>
    <lineage>
        <taxon>Bacteria</taxon>
        <taxon>Pseudomonadati</taxon>
        <taxon>Pseudomonadota</taxon>
        <taxon>Gammaproteobacteria</taxon>
        <taxon>Vibrionales</taxon>
        <taxon>Vibrionaceae</taxon>
        <taxon>Grimontia</taxon>
    </lineage>
</organism>
<reference evidence="1 2" key="1">
    <citation type="journal article" date="2014" name="PLoS ONE">
        <title>Grimontia indica AK16(T), sp. nov., Isolated from a Seawater Sample Reports the Presence of Pathogenic Genes Similar to Vibrio Genus.</title>
        <authorList>
            <person name="Singh A."/>
            <person name="Vaidya B."/>
            <person name="Khatri I."/>
            <person name="Srinivas T.N."/>
            <person name="Subramanian S."/>
            <person name="Korpole S."/>
            <person name="Pinnaka A.K."/>
        </authorList>
    </citation>
    <scope>NUCLEOTIDE SEQUENCE [LARGE SCALE GENOMIC DNA]</scope>
    <source>
        <strain evidence="1 2">AK16</strain>
    </source>
</reference>
<dbReference type="Proteomes" id="UP000011223">
    <property type="component" value="Unassembled WGS sequence"/>
</dbReference>
<evidence type="ECO:0000313" key="1">
    <source>
        <dbReference type="EMBL" id="EOD81666.1"/>
    </source>
</evidence>
<name>R1ILS7_9GAMM</name>
<gene>
    <name evidence="1" type="ORF">D515_01572</name>
</gene>
<comment type="caution">
    <text evidence="1">The sequence shown here is derived from an EMBL/GenBank/DDBJ whole genome shotgun (WGS) entry which is preliminary data.</text>
</comment>
<sequence length="51" mass="5505">MDSKPKNINLLQPTKKKALRKGGQTTNSWGELGERASYASKGINTVIGIGF</sequence>
<dbReference type="RefSeq" id="WP_002535239.1">
    <property type="nucleotide sequence ID" value="NZ_ANFM02000002.1"/>
</dbReference>
<dbReference type="AlphaFoldDB" id="R1ILS7"/>
<accession>R1ILS7</accession>